<feature type="transmembrane region" description="Helical" evidence="1">
    <location>
        <begin position="21"/>
        <end position="40"/>
    </location>
</feature>
<keyword evidence="1" id="KW-0472">Membrane</keyword>
<dbReference type="EMBL" id="LVJZ01000004">
    <property type="protein sequence ID" value="ODB94503.1"/>
    <property type="molecule type" value="Genomic_DNA"/>
</dbReference>
<dbReference type="AlphaFoldDB" id="A0A1E2UJH1"/>
<protein>
    <recommendedName>
        <fullName evidence="2">AB hydrolase-1 domain-containing protein</fullName>
    </recommendedName>
</protein>
<proteinExistence type="predicted"/>
<evidence type="ECO:0000313" key="4">
    <source>
        <dbReference type="Proteomes" id="UP000094849"/>
    </source>
</evidence>
<dbReference type="Gene3D" id="3.40.50.1820">
    <property type="entry name" value="alpha/beta hydrolase"/>
    <property type="match status" value="1"/>
</dbReference>
<feature type="domain" description="AB hydrolase-1" evidence="2">
    <location>
        <begin position="91"/>
        <end position="280"/>
    </location>
</feature>
<evidence type="ECO:0000256" key="1">
    <source>
        <dbReference type="SAM" id="Phobius"/>
    </source>
</evidence>
<dbReference type="STRING" id="1818881.A3196_18450"/>
<dbReference type="SUPFAM" id="SSF53474">
    <property type="entry name" value="alpha/beta-Hydrolases"/>
    <property type="match status" value="1"/>
</dbReference>
<dbReference type="Pfam" id="PF12697">
    <property type="entry name" value="Abhydrolase_6"/>
    <property type="match status" value="1"/>
</dbReference>
<dbReference type="PANTHER" id="PTHR43433:SF1">
    <property type="entry name" value="BLL5160 PROTEIN"/>
    <property type="match status" value="1"/>
</dbReference>
<comment type="caution">
    <text evidence="3">The sequence shown here is derived from an EMBL/GenBank/DDBJ whole genome shotgun (WGS) entry which is preliminary data.</text>
</comment>
<evidence type="ECO:0000259" key="2">
    <source>
        <dbReference type="Pfam" id="PF12697"/>
    </source>
</evidence>
<dbReference type="Proteomes" id="UP000094849">
    <property type="component" value="Unassembled WGS sequence"/>
</dbReference>
<dbReference type="InterPro" id="IPR000073">
    <property type="entry name" value="AB_hydrolase_1"/>
</dbReference>
<sequence length="320" mass="36167">MNRNRSGNPFKSHKYPLRVRLFFATARTFFGILGRVAPMLTGKLALRLFMTPPRFPARRRESVAEQNSDHQFQQINGQRIAVYRWGEGEPILFSHGWGGRGSHFHALVEIIVEAGYQAVTFDAPAHGQSSGKRTNMLEVTTTLVALAGSLGPLKAVIGHSFGSGIALLAMNRFQIEAEKLILFSCFDDIYWVTDQFGEAFAMNQRVIGAMRDEAQRRYAKLLGKTWQWRDLSPLKTIQTIEHEILLLHDRQDLEVPYHHAENLLAVARQARLHTTNGLGHKKILRDQSCLQTCLEFIQQPLSGIPVTNSRGSTDDQNHQQ</sequence>
<accession>A0A1E2UJH1</accession>
<gene>
    <name evidence="3" type="ORF">A3196_18450</name>
</gene>
<keyword evidence="1" id="KW-1133">Transmembrane helix</keyword>
<keyword evidence="4" id="KW-1185">Reference proteome</keyword>
<name>A0A1E2UJH1_9GAMM</name>
<dbReference type="InterPro" id="IPR050471">
    <property type="entry name" value="AB_hydrolase"/>
</dbReference>
<keyword evidence="1" id="KW-0812">Transmembrane</keyword>
<dbReference type="OrthoDB" id="9785847at2"/>
<dbReference type="PANTHER" id="PTHR43433">
    <property type="entry name" value="HYDROLASE, ALPHA/BETA FOLD FAMILY PROTEIN"/>
    <property type="match status" value="1"/>
</dbReference>
<dbReference type="RefSeq" id="WP_069014926.1">
    <property type="nucleotide sequence ID" value="NZ_LVJW01000006.1"/>
</dbReference>
<evidence type="ECO:0000313" key="3">
    <source>
        <dbReference type="EMBL" id="ODB94503.1"/>
    </source>
</evidence>
<reference evidence="3 4" key="1">
    <citation type="submission" date="2016-03" db="EMBL/GenBank/DDBJ databases">
        <title>Chemosynthetic sulphur-oxidizing symbionts of marine invertebrate animals are capable of nitrogen fixation.</title>
        <authorList>
            <person name="Petersen J.M."/>
            <person name="Kemper A."/>
            <person name="Gruber-Vodicka H."/>
            <person name="Cardini U."/>
            <person name="Geest Mvander."/>
            <person name="Kleiner M."/>
            <person name="Bulgheresi S."/>
            <person name="Fussmann M."/>
            <person name="Herbold C."/>
            <person name="Seah B.K.B."/>
            <person name="Antony C.Paul."/>
            <person name="Liu D."/>
            <person name="Belitz A."/>
            <person name="Weber M."/>
        </authorList>
    </citation>
    <scope>NUCLEOTIDE SEQUENCE [LARGE SCALE GENOMIC DNA]</scope>
    <source>
        <strain evidence="3">G_D</strain>
    </source>
</reference>
<organism evidence="3 4">
    <name type="scientific">Candidatus Thiodiazotropha endoloripes</name>
    <dbReference type="NCBI Taxonomy" id="1818881"/>
    <lineage>
        <taxon>Bacteria</taxon>
        <taxon>Pseudomonadati</taxon>
        <taxon>Pseudomonadota</taxon>
        <taxon>Gammaproteobacteria</taxon>
        <taxon>Chromatiales</taxon>
        <taxon>Sedimenticolaceae</taxon>
        <taxon>Candidatus Thiodiazotropha</taxon>
    </lineage>
</organism>
<dbReference type="InterPro" id="IPR029058">
    <property type="entry name" value="AB_hydrolase_fold"/>
</dbReference>